<evidence type="ECO:0000313" key="4">
    <source>
        <dbReference type="Proteomes" id="UP000011599"/>
    </source>
</evidence>
<dbReference type="Gene3D" id="3.40.50.1820">
    <property type="entry name" value="alpha/beta hydrolase"/>
    <property type="match status" value="1"/>
</dbReference>
<dbReference type="Gene3D" id="1.10.10.800">
    <property type="match status" value="1"/>
</dbReference>
<keyword evidence="1 3" id="KW-0378">Hydrolase</keyword>
<dbReference type="AlphaFoldDB" id="L9WAR9"/>
<evidence type="ECO:0000313" key="3">
    <source>
        <dbReference type="EMBL" id="ELY46467.1"/>
    </source>
</evidence>
<dbReference type="InterPro" id="IPR050261">
    <property type="entry name" value="FrsA_esterase"/>
</dbReference>
<dbReference type="EMBL" id="AOHW01000002">
    <property type="protein sequence ID" value="ELY46467.1"/>
    <property type="molecule type" value="Genomic_DNA"/>
</dbReference>
<evidence type="ECO:0000259" key="2">
    <source>
        <dbReference type="Pfam" id="PF02129"/>
    </source>
</evidence>
<evidence type="ECO:0000256" key="1">
    <source>
        <dbReference type="ARBA" id="ARBA00022801"/>
    </source>
</evidence>
<dbReference type="OrthoDB" id="11256at2157"/>
<dbReference type="RefSeq" id="WP_006087852.1">
    <property type="nucleotide sequence ID" value="NZ_AOHW01000002.1"/>
</dbReference>
<gene>
    <name evidence="3" type="ORF">C496_00950</name>
</gene>
<dbReference type="PATRIC" id="fig|1114856.3.peg.199"/>
<sequence length="299" mass="32206">MVQQTSISFTSTGVTCRGELFAPTAAEEPPVVVMAHGFGGERTWRLPAFARRFAEHGLAALVFDYRTFGDSDGTPRNLISPRRHLEDWRAAVAHARSRSDIDGERLALWGTSFSGGHVVATAARDPAVDAIVAQVPFTDGLATAGNLIRRGGLSYARGALSGAVTDLARTAVGRDPHYVSIVADPDEFAVMNTPDAKPGYESMVPDDATSRNECPGRILATVPAYRPITAAGDVSCPAFVVEAAGDTIVPSWTVDRLVSKLDDVERLRLPVGHFEVYRGDAFERVVDRQLAFLERTLIA</sequence>
<dbReference type="Pfam" id="PF02129">
    <property type="entry name" value="Peptidase_S15"/>
    <property type="match status" value="1"/>
</dbReference>
<proteinExistence type="predicted"/>
<dbReference type="GO" id="GO:0016788">
    <property type="term" value="F:hydrolase activity, acting on ester bonds"/>
    <property type="evidence" value="ECO:0007669"/>
    <property type="project" value="UniProtKB-ARBA"/>
</dbReference>
<accession>L9WAR9</accession>
<keyword evidence="4" id="KW-1185">Reference proteome</keyword>
<dbReference type="Proteomes" id="UP000011599">
    <property type="component" value="Unassembled WGS sequence"/>
</dbReference>
<dbReference type="PANTHER" id="PTHR22946:SF9">
    <property type="entry name" value="POLYKETIDE TRANSFERASE AF380"/>
    <property type="match status" value="1"/>
</dbReference>
<dbReference type="InterPro" id="IPR029058">
    <property type="entry name" value="AB_hydrolase_fold"/>
</dbReference>
<dbReference type="PANTHER" id="PTHR22946">
    <property type="entry name" value="DIENELACTONE HYDROLASE DOMAIN-CONTAINING PROTEIN-RELATED"/>
    <property type="match status" value="1"/>
</dbReference>
<reference evidence="3 4" key="1">
    <citation type="journal article" date="2014" name="PLoS Genet.">
        <title>Phylogenetically driven sequencing of extremely halophilic archaea reveals strategies for static and dynamic osmo-response.</title>
        <authorList>
            <person name="Becker E.A."/>
            <person name="Seitzer P.M."/>
            <person name="Tritt A."/>
            <person name="Larsen D."/>
            <person name="Krusor M."/>
            <person name="Yao A.I."/>
            <person name="Wu D."/>
            <person name="Madern D."/>
            <person name="Eisen J.A."/>
            <person name="Darling A.E."/>
            <person name="Facciotti M.T."/>
        </authorList>
    </citation>
    <scope>NUCLEOTIDE SEQUENCE [LARGE SCALE GENOMIC DNA]</scope>
    <source>
        <strain evidence="3 4">GA33</strain>
    </source>
</reference>
<name>L9WAR9_9EURY</name>
<dbReference type="SUPFAM" id="SSF53474">
    <property type="entry name" value="alpha/beta-Hydrolases"/>
    <property type="match status" value="1"/>
</dbReference>
<feature type="domain" description="Xaa-Pro dipeptidyl-peptidase-like" evidence="2">
    <location>
        <begin position="19"/>
        <end position="271"/>
    </location>
</feature>
<dbReference type="eggNOG" id="arCOG01658">
    <property type="taxonomic scope" value="Archaea"/>
</dbReference>
<organism evidence="3 4">
    <name type="scientific">Natronorubrum tibetense GA33</name>
    <dbReference type="NCBI Taxonomy" id="1114856"/>
    <lineage>
        <taxon>Archaea</taxon>
        <taxon>Methanobacteriati</taxon>
        <taxon>Methanobacteriota</taxon>
        <taxon>Stenosarchaea group</taxon>
        <taxon>Halobacteria</taxon>
        <taxon>Halobacteriales</taxon>
        <taxon>Natrialbaceae</taxon>
        <taxon>Natronorubrum</taxon>
    </lineage>
</organism>
<comment type="caution">
    <text evidence="3">The sequence shown here is derived from an EMBL/GenBank/DDBJ whole genome shotgun (WGS) entry which is preliminary data.</text>
</comment>
<dbReference type="STRING" id="1114856.GCA_000383975_02014"/>
<dbReference type="InterPro" id="IPR000383">
    <property type="entry name" value="Xaa-Pro-like_dom"/>
</dbReference>
<protein>
    <submittedName>
        <fullName evidence="3">Alpha/beta hydrolase fold protein</fullName>
    </submittedName>
</protein>